<sequence length="168" mass="17729">MFWGRLCQSGKPNGCGGLLLFLDASLRYAPGMEKSDIPPGPPEMDGEAVPSRRRMLALGAAGVSAALTIRPAFAQTAVSVMNCEIPVPGATAAGQYIDRAGKLVPAGTKGAFPGSPRPFTGEEVKRAFRGQTLPGTTYNQSQAYLQYIRRLQAGQSGFTCFASITTSR</sequence>
<dbReference type="AlphaFoldDB" id="A0A1Y5PSA5"/>
<protein>
    <submittedName>
        <fullName evidence="1">Uncharacterized protein</fullName>
    </submittedName>
</protein>
<dbReference type="EMBL" id="LT598653">
    <property type="protein sequence ID" value="SBV32902.1"/>
    <property type="molecule type" value="Genomic_DNA"/>
</dbReference>
<proteinExistence type="predicted"/>
<name>A0A1Y5PSA5_9SPHN</name>
<accession>A0A1Y5PSA5</accession>
<dbReference type="KEGG" id="sphu:SPPYR_1782"/>
<reference evidence="1" key="1">
    <citation type="submission" date="2016-03" db="EMBL/GenBank/DDBJ databases">
        <authorList>
            <person name="Ploux O."/>
        </authorList>
    </citation>
    <scope>NUCLEOTIDE SEQUENCE</scope>
    <source>
        <strain evidence="1">UC10</strain>
    </source>
</reference>
<organism evidence="1">
    <name type="scientific">uncultured Sphingopyxis sp</name>
    <dbReference type="NCBI Taxonomy" id="310581"/>
    <lineage>
        <taxon>Bacteria</taxon>
        <taxon>Pseudomonadati</taxon>
        <taxon>Pseudomonadota</taxon>
        <taxon>Alphaproteobacteria</taxon>
        <taxon>Sphingomonadales</taxon>
        <taxon>Sphingomonadaceae</taxon>
        <taxon>Sphingopyxis</taxon>
        <taxon>environmental samples</taxon>
    </lineage>
</organism>
<gene>
    <name evidence="1" type="ORF">SPPYR_1782</name>
</gene>
<evidence type="ECO:0000313" key="1">
    <source>
        <dbReference type="EMBL" id="SBV32902.1"/>
    </source>
</evidence>